<evidence type="ECO:0000256" key="4">
    <source>
        <dbReference type="ARBA" id="ARBA00023172"/>
    </source>
</evidence>
<keyword evidence="3" id="KW-0238">DNA-binding</keyword>
<name>A0AAV4ZH57_9HYPH</name>
<evidence type="ECO:0000256" key="5">
    <source>
        <dbReference type="SAM" id="MobiDB-lite"/>
    </source>
</evidence>
<feature type="domain" description="Tyr recombinase" evidence="6">
    <location>
        <begin position="251"/>
        <end position="455"/>
    </location>
</feature>
<dbReference type="PROSITE" id="PS51898">
    <property type="entry name" value="TYR_RECOMBINASE"/>
    <property type="match status" value="1"/>
</dbReference>
<evidence type="ECO:0000256" key="3">
    <source>
        <dbReference type="ARBA" id="ARBA00023125"/>
    </source>
</evidence>
<dbReference type="SUPFAM" id="SSF56349">
    <property type="entry name" value="DNA breaking-rejoining enzymes"/>
    <property type="match status" value="1"/>
</dbReference>
<dbReference type="AlphaFoldDB" id="A0AAV4ZH57"/>
<dbReference type="InterPro" id="IPR002104">
    <property type="entry name" value="Integrase_catalytic"/>
</dbReference>
<protein>
    <recommendedName>
        <fullName evidence="6">Tyr recombinase domain-containing protein</fullName>
    </recommendedName>
</protein>
<dbReference type="PANTHER" id="PTHR30349:SF41">
    <property type="entry name" value="INTEGRASE_RECOMBINASE PROTEIN MJ0367-RELATED"/>
    <property type="match status" value="1"/>
</dbReference>
<dbReference type="GO" id="GO:0003677">
    <property type="term" value="F:DNA binding"/>
    <property type="evidence" value="ECO:0007669"/>
    <property type="project" value="UniProtKB-KW"/>
</dbReference>
<dbReference type="GO" id="GO:0015074">
    <property type="term" value="P:DNA integration"/>
    <property type="evidence" value="ECO:0007669"/>
    <property type="project" value="UniProtKB-KW"/>
</dbReference>
<organism evidence="7 8">
    <name type="scientific">Methylobacterium hispanicum</name>
    <dbReference type="NCBI Taxonomy" id="270350"/>
    <lineage>
        <taxon>Bacteria</taxon>
        <taxon>Pseudomonadati</taxon>
        <taxon>Pseudomonadota</taxon>
        <taxon>Alphaproteobacteria</taxon>
        <taxon>Hyphomicrobiales</taxon>
        <taxon>Methylobacteriaceae</taxon>
        <taxon>Methylobacterium</taxon>
    </lineage>
</organism>
<dbReference type="EMBL" id="BPQO01000002">
    <property type="protein sequence ID" value="GJD87195.1"/>
    <property type="molecule type" value="Genomic_DNA"/>
</dbReference>
<dbReference type="Gene3D" id="1.10.443.10">
    <property type="entry name" value="Intergrase catalytic core"/>
    <property type="match status" value="1"/>
</dbReference>
<evidence type="ECO:0000256" key="1">
    <source>
        <dbReference type="ARBA" id="ARBA00008857"/>
    </source>
</evidence>
<evidence type="ECO:0000259" key="6">
    <source>
        <dbReference type="PROSITE" id="PS51898"/>
    </source>
</evidence>
<comment type="caution">
    <text evidence="7">The sequence shown here is derived from an EMBL/GenBank/DDBJ whole genome shotgun (WGS) entry which is preliminary data.</text>
</comment>
<evidence type="ECO:0000256" key="2">
    <source>
        <dbReference type="ARBA" id="ARBA00022908"/>
    </source>
</evidence>
<keyword evidence="4" id="KW-0233">DNA recombination</keyword>
<dbReference type="InterPro" id="IPR050090">
    <property type="entry name" value="Tyrosine_recombinase_XerCD"/>
</dbReference>
<evidence type="ECO:0000313" key="7">
    <source>
        <dbReference type="EMBL" id="GJD87195.1"/>
    </source>
</evidence>
<keyword evidence="2" id="KW-0229">DNA integration</keyword>
<evidence type="ECO:0000313" key="8">
    <source>
        <dbReference type="Proteomes" id="UP001055247"/>
    </source>
</evidence>
<reference evidence="7" key="2">
    <citation type="submission" date="2021-08" db="EMBL/GenBank/DDBJ databases">
        <authorList>
            <person name="Tani A."/>
            <person name="Ola A."/>
            <person name="Ogura Y."/>
            <person name="Katsura K."/>
            <person name="Hayashi T."/>
        </authorList>
    </citation>
    <scope>NUCLEOTIDE SEQUENCE</scope>
    <source>
        <strain evidence="7">DSM 16372</strain>
    </source>
</reference>
<dbReference type="InterPro" id="IPR013762">
    <property type="entry name" value="Integrase-like_cat_sf"/>
</dbReference>
<comment type="similarity">
    <text evidence="1">Belongs to the 'phage' integrase family.</text>
</comment>
<dbReference type="GO" id="GO:0006310">
    <property type="term" value="P:DNA recombination"/>
    <property type="evidence" value="ECO:0007669"/>
    <property type="project" value="UniProtKB-KW"/>
</dbReference>
<feature type="region of interest" description="Disordered" evidence="5">
    <location>
        <begin position="158"/>
        <end position="177"/>
    </location>
</feature>
<dbReference type="PANTHER" id="PTHR30349">
    <property type="entry name" value="PHAGE INTEGRASE-RELATED"/>
    <property type="match status" value="1"/>
</dbReference>
<dbReference type="InterPro" id="IPR011010">
    <property type="entry name" value="DNA_brk_join_enz"/>
</dbReference>
<proteinExistence type="inferred from homology"/>
<accession>A0AAV4ZH57</accession>
<keyword evidence="8" id="KW-1185">Reference proteome</keyword>
<sequence>MARKREGASLLYEEDRKQWTIRDYDPATGKRVKIRLDRDRVRTRGEAEKAFALHIVERDRKADALARERAIVAPDTDDPANQDPRLVSIAATLAFYLGILDRKEQAIEDRIGAGGGGGRSAGGNAGLAAIHVVHLLRHWDGRTLAQVRGQTCRAYVTARTGETHKPRGSKGPGKPISEQTARRELQTLSAAIGAWHKEFTLTSRPVVSMPEAGQAHPDWLTEREYARLLRVAQGWRWVASDVSTRSPVWERANDTPFVAQWRASAGDAYVEDDHMERFLEIGFATGTRSGAILDTRWARHRVDGHMDLAARTYHRCGPDAPPSRKGQPPCRIPDRLLPRLKEWRETDRTRLPDSSHVVHERGVPIARVDKAFGRLAALAGLDRRDIDGAMRVGNPDPRDDLGMPTPHILRHTRATLLLQAGVSPREVGEFLGMSTKMVERVYGHHHVEYQARAAAA</sequence>
<dbReference type="Proteomes" id="UP001055247">
    <property type="component" value="Unassembled WGS sequence"/>
</dbReference>
<reference evidence="7" key="1">
    <citation type="journal article" date="2016" name="Front. Microbiol.">
        <title>Genome Sequence of the Piezophilic, Mesophilic Sulfate-Reducing Bacterium Desulfovibrio indicus J2T.</title>
        <authorList>
            <person name="Cao J."/>
            <person name="Maignien L."/>
            <person name="Shao Z."/>
            <person name="Alain K."/>
            <person name="Jebbar M."/>
        </authorList>
    </citation>
    <scope>NUCLEOTIDE SEQUENCE</scope>
    <source>
        <strain evidence="7">DSM 16372</strain>
    </source>
</reference>
<gene>
    <name evidence="7" type="ORF">BHAOGJBA_0695</name>
</gene>
<dbReference type="RefSeq" id="WP_238229472.1">
    <property type="nucleotide sequence ID" value="NZ_BPQO01000002.1"/>
</dbReference>